<keyword evidence="5" id="KW-0436">Ligase</keyword>
<evidence type="ECO:0000313" key="5">
    <source>
        <dbReference type="EMBL" id="QJW85247.1"/>
    </source>
</evidence>
<keyword evidence="2 4" id="KW-0547">Nucleotide-binding</keyword>
<dbReference type="PANTHER" id="PTHR23407:SF1">
    <property type="entry name" value="5-FORMYLTETRAHYDROFOLATE CYCLO-LIGASE"/>
    <property type="match status" value="1"/>
</dbReference>
<organism evidence="5 6">
    <name type="scientific">Ramlibacter terrae</name>
    <dbReference type="NCBI Taxonomy" id="2732511"/>
    <lineage>
        <taxon>Bacteria</taxon>
        <taxon>Pseudomonadati</taxon>
        <taxon>Pseudomonadota</taxon>
        <taxon>Betaproteobacteria</taxon>
        <taxon>Burkholderiales</taxon>
        <taxon>Comamonadaceae</taxon>
        <taxon>Ramlibacter</taxon>
    </lineage>
</organism>
<protein>
    <recommendedName>
        <fullName evidence="4">5-formyltetrahydrofolate cyclo-ligase</fullName>
        <ecNumber evidence="4">6.3.3.2</ecNumber>
    </recommendedName>
</protein>
<dbReference type="InterPro" id="IPR002698">
    <property type="entry name" value="FTHF_cligase"/>
</dbReference>
<name>A0ABX6P6U7_9BURK</name>
<reference evidence="5 6" key="2">
    <citation type="submission" date="2020-05" db="EMBL/GenBank/DDBJ databases">
        <authorList>
            <person name="Khan S.A."/>
            <person name="Jeon C.O."/>
            <person name="Chun B.H."/>
        </authorList>
    </citation>
    <scope>NUCLEOTIDE SEQUENCE [LARGE SCALE GENOMIC DNA]</scope>
    <source>
        <strain evidence="5 6">H242</strain>
    </source>
</reference>
<comment type="catalytic activity">
    <reaction evidence="4">
        <text>(6S)-5-formyl-5,6,7,8-tetrahydrofolate + ATP = (6R)-5,10-methenyltetrahydrofolate + ADP + phosphate</text>
        <dbReference type="Rhea" id="RHEA:10488"/>
        <dbReference type="ChEBI" id="CHEBI:30616"/>
        <dbReference type="ChEBI" id="CHEBI:43474"/>
        <dbReference type="ChEBI" id="CHEBI:57455"/>
        <dbReference type="ChEBI" id="CHEBI:57457"/>
        <dbReference type="ChEBI" id="CHEBI:456216"/>
        <dbReference type="EC" id="6.3.3.2"/>
    </reaction>
</comment>
<comment type="similarity">
    <text evidence="1 4">Belongs to the 5-formyltetrahydrofolate cyclo-ligase family.</text>
</comment>
<dbReference type="Proteomes" id="UP000500826">
    <property type="component" value="Chromosome"/>
</dbReference>
<dbReference type="PANTHER" id="PTHR23407">
    <property type="entry name" value="ATPASE INHIBITOR/5-FORMYLTETRAHYDROFOLATE CYCLO-LIGASE"/>
    <property type="match status" value="1"/>
</dbReference>
<dbReference type="EMBL" id="CP053418">
    <property type="protein sequence ID" value="QJW85247.1"/>
    <property type="molecule type" value="Genomic_DNA"/>
</dbReference>
<gene>
    <name evidence="5" type="ORF">HK414_23115</name>
</gene>
<evidence type="ECO:0000313" key="6">
    <source>
        <dbReference type="Proteomes" id="UP000500826"/>
    </source>
</evidence>
<accession>A0ABX6P6U7</accession>
<dbReference type="NCBIfam" id="TIGR02727">
    <property type="entry name" value="MTHFS_bact"/>
    <property type="match status" value="1"/>
</dbReference>
<keyword evidence="4" id="KW-0479">Metal-binding</keyword>
<dbReference type="InterPro" id="IPR037171">
    <property type="entry name" value="NagB/RpiA_transferase-like"/>
</dbReference>
<sequence>MPDRMHRAELLQRVMRIWLVGRPDTVIGAYWPIKGEFDPLPALHRWKEDGELLDEPQPRRIGLPVVDKVRQTLKFHAWFPGCPMEEDAYGIPKPKDTEVITPTLLFVPCVGYAPGGFRLGYGGGFYDRTLAALQPRPYTVGVGFAHGFLPDHEPEAHDVPLDALLNELGVVWPIQMGG</sequence>
<evidence type="ECO:0000256" key="1">
    <source>
        <dbReference type="ARBA" id="ARBA00010638"/>
    </source>
</evidence>
<dbReference type="PIRSF" id="PIRSF006806">
    <property type="entry name" value="FTHF_cligase"/>
    <property type="match status" value="1"/>
</dbReference>
<comment type="cofactor">
    <cofactor evidence="4">
        <name>Mg(2+)</name>
        <dbReference type="ChEBI" id="CHEBI:18420"/>
    </cofactor>
</comment>
<keyword evidence="6" id="KW-1185">Reference proteome</keyword>
<dbReference type="EC" id="6.3.3.2" evidence="4"/>
<dbReference type="InterPro" id="IPR024185">
    <property type="entry name" value="FTHF_cligase-like_sf"/>
</dbReference>
<dbReference type="SUPFAM" id="SSF100950">
    <property type="entry name" value="NagB/RpiA/CoA transferase-like"/>
    <property type="match status" value="1"/>
</dbReference>
<reference evidence="5 6" key="1">
    <citation type="submission" date="2020-05" db="EMBL/GenBank/DDBJ databases">
        <title>Ramlibacter rhizophilus sp. nov., isolated from rhizosphere soil of national flower Mugunghwa from South Korea.</title>
        <authorList>
            <person name="Zheng-Fei Y."/>
            <person name="Huan T."/>
        </authorList>
    </citation>
    <scope>NUCLEOTIDE SEQUENCE [LARGE SCALE GENOMIC DNA]</scope>
    <source>
        <strain evidence="5 6">H242</strain>
    </source>
</reference>
<keyword evidence="4" id="KW-0460">Magnesium</keyword>
<dbReference type="Pfam" id="PF01812">
    <property type="entry name" value="5-FTHF_cyc-lig"/>
    <property type="match status" value="1"/>
</dbReference>
<dbReference type="Gene3D" id="3.40.50.10420">
    <property type="entry name" value="NagB/RpiA/CoA transferase-like"/>
    <property type="match status" value="1"/>
</dbReference>
<evidence type="ECO:0000256" key="2">
    <source>
        <dbReference type="ARBA" id="ARBA00022741"/>
    </source>
</evidence>
<proteinExistence type="inferred from homology"/>
<dbReference type="GO" id="GO:0030272">
    <property type="term" value="F:5-formyltetrahydrofolate cyclo-ligase activity"/>
    <property type="evidence" value="ECO:0007669"/>
    <property type="project" value="UniProtKB-EC"/>
</dbReference>
<evidence type="ECO:0000256" key="3">
    <source>
        <dbReference type="ARBA" id="ARBA00022840"/>
    </source>
</evidence>
<evidence type="ECO:0000256" key="4">
    <source>
        <dbReference type="RuleBase" id="RU361279"/>
    </source>
</evidence>
<keyword evidence="3 4" id="KW-0067">ATP-binding</keyword>